<protein>
    <submittedName>
        <fullName evidence="1">Uncharacterized protein</fullName>
    </submittedName>
</protein>
<proteinExistence type="predicted"/>
<sequence length="132" mass="15353">MSEALDSGHIQHRLMEPALRSKDKDVYQLELKYKHSQKESWCKQFYSLSFLHNVRSIILELHWCFLLCCQGLLYCQFYNIIKKIFTASQHSLFANENLNTLALNSGLNSEEVSDYCCCSADYELNSPEKQSS</sequence>
<dbReference type="VEuPathDB" id="FungiDB:CPSG_10198"/>
<accession>E9DK49</accession>
<dbReference type="EMBL" id="GL636532">
    <property type="protein sequence ID" value="EFW13205.1"/>
    <property type="molecule type" value="Genomic_DNA"/>
</dbReference>
<name>E9DK49_COCPS</name>
<dbReference type="AlphaFoldDB" id="E9DK49"/>
<dbReference type="Proteomes" id="UP000002497">
    <property type="component" value="Unassembled WGS sequence"/>
</dbReference>
<evidence type="ECO:0000313" key="1">
    <source>
        <dbReference type="EMBL" id="EFW13205.1"/>
    </source>
</evidence>
<reference evidence="2" key="1">
    <citation type="journal article" date="2010" name="Genome Res.">
        <title>Population genomic sequencing of Coccidioides fungi reveals recent hybridization and transposon control.</title>
        <authorList>
            <person name="Neafsey D.E."/>
            <person name="Barker B.M."/>
            <person name="Sharpton T.J."/>
            <person name="Stajich J.E."/>
            <person name="Park D.J."/>
            <person name="Whiston E."/>
            <person name="Hung C.-Y."/>
            <person name="McMahan C."/>
            <person name="White J."/>
            <person name="Sykes S."/>
            <person name="Heiman D."/>
            <person name="Young S."/>
            <person name="Zeng Q."/>
            <person name="Abouelleil A."/>
            <person name="Aftuck L."/>
            <person name="Bessette D."/>
            <person name="Brown A."/>
            <person name="FitzGerald M."/>
            <person name="Lui A."/>
            <person name="Macdonald J.P."/>
            <person name="Priest M."/>
            <person name="Orbach M.J."/>
            <person name="Galgiani J.N."/>
            <person name="Kirkland T.N."/>
            <person name="Cole G.T."/>
            <person name="Birren B.W."/>
            <person name="Henn M.R."/>
            <person name="Taylor J.W."/>
            <person name="Rounsley S.D."/>
        </authorList>
    </citation>
    <scope>NUCLEOTIDE SEQUENCE [LARGE SCALE GENOMIC DNA]</scope>
    <source>
        <strain evidence="2">RMSCC 757 / Silveira</strain>
    </source>
</reference>
<keyword evidence="2" id="KW-1185">Reference proteome</keyword>
<gene>
    <name evidence="1" type="ORF">CPSG_10198</name>
</gene>
<reference evidence="2" key="2">
    <citation type="submission" date="2010-03" db="EMBL/GenBank/DDBJ databases">
        <title>The genome sequence of Coccidioides posadasii strain Silveira.</title>
        <authorList>
            <consortium name="The Broad Institute Genome Sequencing Center for Infectious Disease"/>
            <person name="Neafsey D."/>
            <person name="Orbach M."/>
            <person name="Henn M.R."/>
            <person name="Cole G.T."/>
            <person name="Galgiani J."/>
            <person name="Gardner M.J."/>
            <person name="Kirkland T.N."/>
            <person name="Taylor J.W."/>
            <person name="Young S.K."/>
            <person name="Zeng Q."/>
            <person name="Koehrsen M."/>
            <person name="Alvarado L."/>
            <person name="Berlin A."/>
            <person name="Borenstein D."/>
            <person name="Chapman S.B."/>
            <person name="Chen Z."/>
            <person name="Engels R."/>
            <person name="Freedman E."/>
            <person name="Gellesch M."/>
            <person name="Goldberg J."/>
            <person name="Griggs A."/>
            <person name="Gujja S."/>
            <person name="Heilman E."/>
            <person name="Heiman D."/>
            <person name="Howarth C."/>
            <person name="Jen D."/>
            <person name="Larson L."/>
            <person name="Mehta T."/>
            <person name="Neiman D."/>
            <person name="Park D."/>
            <person name="Pearson M."/>
            <person name="Richards J."/>
            <person name="Roberts A."/>
            <person name="Saif S."/>
            <person name="Shea T."/>
            <person name="Shenoy N."/>
            <person name="Sisk P."/>
            <person name="Stolte C."/>
            <person name="Sykes S."/>
            <person name="Walk T."/>
            <person name="White J."/>
            <person name="Yandava C."/>
            <person name="Haas B."/>
            <person name="Nusbaum C."/>
            <person name="Birren B."/>
        </authorList>
    </citation>
    <scope>NUCLEOTIDE SEQUENCE [LARGE SCALE GENOMIC DNA]</scope>
    <source>
        <strain evidence="2">RMSCC 757 / Silveira</strain>
    </source>
</reference>
<organism evidence="2">
    <name type="scientific">Coccidioides posadasii (strain RMSCC 757 / Silveira)</name>
    <name type="common">Valley fever fungus</name>
    <dbReference type="NCBI Taxonomy" id="443226"/>
    <lineage>
        <taxon>Eukaryota</taxon>
        <taxon>Fungi</taxon>
        <taxon>Dikarya</taxon>
        <taxon>Ascomycota</taxon>
        <taxon>Pezizomycotina</taxon>
        <taxon>Eurotiomycetes</taxon>
        <taxon>Eurotiomycetidae</taxon>
        <taxon>Onygenales</taxon>
        <taxon>Onygenaceae</taxon>
        <taxon>Coccidioides</taxon>
    </lineage>
</organism>
<dbReference type="HOGENOM" id="CLU_1916897_0_0_1"/>
<evidence type="ECO:0000313" key="2">
    <source>
        <dbReference type="Proteomes" id="UP000002497"/>
    </source>
</evidence>